<comment type="caution">
    <text evidence="1">The sequence shown here is derived from an EMBL/GenBank/DDBJ whole genome shotgun (WGS) entry which is preliminary data.</text>
</comment>
<keyword evidence="2" id="KW-1185">Reference proteome</keyword>
<dbReference type="SUPFAM" id="SSF48452">
    <property type="entry name" value="TPR-like"/>
    <property type="match status" value="1"/>
</dbReference>
<evidence type="ECO:0000313" key="2">
    <source>
        <dbReference type="Proteomes" id="UP000003244"/>
    </source>
</evidence>
<dbReference type="eggNOG" id="COG0484">
    <property type="taxonomic scope" value="Bacteria"/>
</dbReference>
<name>E0E4J4_9FIRM</name>
<protein>
    <recommendedName>
        <fullName evidence="3">Tetratricopeptide repeat protein</fullName>
    </recommendedName>
</protein>
<evidence type="ECO:0000313" key="1">
    <source>
        <dbReference type="EMBL" id="EFM64198.1"/>
    </source>
</evidence>
<dbReference type="EMBL" id="ADGQ01000066">
    <property type="protein sequence ID" value="EFM64198.1"/>
    <property type="molecule type" value="Genomic_DNA"/>
</dbReference>
<evidence type="ECO:0008006" key="3">
    <source>
        <dbReference type="Google" id="ProtNLM"/>
    </source>
</evidence>
<accession>E0E4J4</accession>
<dbReference type="Proteomes" id="UP000003244">
    <property type="component" value="Unassembled WGS sequence"/>
</dbReference>
<dbReference type="STRING" id="596315.HMPREF0634_1371"/>
<reference evidence="1 2" key="1">
    <citation type="submission" date="2010-08" db="EMBL/GenBank/DDBJ databases">
        <authorList>
            <person name="Harkins D.M."/>
            <person name="Madupu R."/>
            <person name="Durkin A.S."/>
            <person name="Torralba M."/>
            <person name="Methe B."/>
            <person name="Sutton G.G."/>
            <person name="Nelson K.E."/>
        </authorList>
    </citation>
    <scope>NUCLEOTIDE SEQUENCE [LARGE SCALE GENOMIC DNA]</scope>
    <source>
        <strain evidence="1 2">DSM 17678</strain>
    </source>
</reference>
<dbReference type="RefSeq" id="WP_007790547.1">
    <property type="nucleotide sequence ID" value="NZ_ADGQ01000066.1"/>
</dbReference>
<proteinExistence type="predicted"/>
<sequence>MAGYNDYSYARSLLARGDYRRCYDTMNNFQDRDAEWFFIRGMAAMNLGFYEEGEDYIKRAKFMEPNNREFQDAYNNYVGNRNNYNQRADYYNRRRTNLDNSGCCCCGGNCCDTCCTLWCADSCCECMGGDLITCC</sequence>
<gene>
    <name evidence="1" type="ORF">HMPREF0634_1371</name>
</gene>
<dbReference type="AlphaFoldDB" id="E0E4J4"/>
<dbReference type="InterPro" id="IPR011990">
    <property type="entry name" value="TPR-like_helical_dom_sf"/>
</dbReference>
<dbReference type="GeneID" id="84801210"/>
<organism evidence="1 2">
    <name type="scientific">Peptostreptococcus stomatis DSM 17678</name>
    <dbReference type="NCBI Taxonomy" id="596315"/>
    <lineage>
        <taxon>Bacteria</taxon>
        <taxon>Bacillati</taxon>
        <taxon>Bacillota</taxon>
        <taxon>Clostridia</taxon>
        <taxon>Peptostreptococcales</taxon>
        <taxon>Peptostreptococcaceae</taxon>
        <taxon>Peptostreptococcus</taxon>
    </lineage>
</organism>